<dbReference type="AlphaFoldDB" id="A0A1L6MWN1"/>
<proteinExistence type="predicted"/>
<evidence type="ECO:0000313" key="1">
    <source>
        <dbReference type="EMBL" id="APR99828.1"/>
    </source>
</evidence>
<dbReference type="STRING" id="1882918.BCY86_03400"/>
<organism evidence="1 2">
    <name type="scientific">Pajaroellobacter abortibovis</name>
    <dbReference type="NCBI Taxonomy" id="1882918"/>
    <lineage>
        <taxon>Bacteria</taxon>
        <taxon>Pseudomonadati</taxon>
        <taxon>Myxococcota</taxon>
        <taxon>Polyangia</taxon>
        <taxon>Polyangiales</taxon>
        <taxon>Polyangiaceae</taxon>
    </lineage>
</organism>
<keyword evidence="2" id="KW-1185">Reference proteome</keyword>
<reference evidence="1 2" key="1">
    <citation type="submission" date="2016-08" db="EMBL/GenBank/DDBJ databases">
        <title>Identification and validation of antigenic proteins from Pajaroellobacter abortibovis using de-novo genome sequence assembly and reverse vaccinology.</title>
        <authorList>
            <person name="Welly B.T."/>
            <person name="Miller M.R."/>
            <person name="Stott J.L."/>
            <person name="Blanchard M.T."/>
            <person name="Islas-Trejo A.D."/>
            <person name="O'Rourke S.M."/>
            <person name="Young A.E."/>
            <person name="Medrano J.F."/>
            <person name="Van Eenennaam A.L."/>
        </authorList>
    </citation>
    <scope>NUCLEOTIDE SEQUENCE [LARGE SCALE GENOMIC DNA]</scope>
    <source>
        <strain evidence="1 2">BTF92-0548A/99-0131</strain>
    </source>
</reference>
<name>A0A1L6MWN1_9BACT</name>
<dbReference type="Gene3D" id="2.40.160.50">
    <property type="entry name" value="membrane protein fhac: a member of the omp85/tpsb transporter family"/>
    <property type="match status" value="1"/>
</dbReference>
<accession>A0A1L6MWN1</accession>
<dbReference type="EMBL" id="CP016908">
    <property type="protein sequence ID" value="APR99828.1"/>
    <property type="molecule type" value="Genomic_DNA"/>
</dbReference>
<evidence type="ECO:0008006" key="3">
    <source>
        <dbReference type="Google" id="ProtNLM"/>
    </source>
</evidence>
<protein>
    <recommendedName>
        <fullName evidence="3">Bacterial surface antigen (D15) domain-containing protein</fullName>
    </recommendedName>
</protein>
<sequence>MNRGRGIFHGAEEEITELQERDGKGLQRYYCPFLHKGYLLHKFGKRMAFWKNMVFKASVGRFFRLLSLGVVFQWMWVEYLQAQPERIADKLHGYSLYEQESIAYAERKYDSAVDPAPEGKVIEGIEILSLDVFEKRDPFPSIFNSLHVLTRSHIIEREVLLVKGGFYEQQWADETARNLLQLRPLAFALCVPLKGSTPHQVRLVVITKDLWSLRLDGNFSGTFASSFEQTFLQFKEINIAGVHQMAAVLFELRNDTYFLGERYIIPRVLDTRINVGVSLGVFINRETHSQEGFSGKFSVQQPLYSTFAKWAGGISGLWGSKIVRHYVGGRLARYQGRSANEEISDRSNMPYEYGHSFFLIEPMLTRSFGSWLKHDWTLGGQFKRDLYHVNDFPDLDPSLVAEFIRSRVPPTETRVYPYIQYRTYTTQFLRGLDFELFALQENFRLGHDFYVRVYPILCAFGSSRNVMGMLAGLQYTLPLGTGFTRFSINSLTEMQTDASVSDASIQLNGRVNSPRTWAGRFVFDSVLLNRYKNFLNQRDTIGAYNRLRGYPSNWLMGSDFVAANLEFRSWPIQAFSCQFGGVLFYDMAGAFDTFSKTRLYRSFGFGLRALLPQISRLVFRIDMGFPLNQNSPFNTDPSLNIDSQSHILSPRVEPFSISFGLGQAFPLNSIQEDWY</sequence>
<dbReference type="KEGG" id="pabo:BCY86_03400"/>
<gene>
    <name evidence="1" type="ORF">BCY86_03400</name>
</gene>
<dbReference type="Proteomes" id="UP000185544">
    <property type="component" value="Chromosome"/>
</dbReference>
<evidence type="ECO:0000313" key="2">
    <source>
        <dbReference type="Proteomes" id="UP000185544"/>
    </source>
</evidence>